<feature type="transmembrane region" description="Helical" evidence="1">
    <location>
        <begin position="14"/>
        <end position="36"/>
    </location>
</feature>
<organism evidence="2">
    <name type="scientific">Arundo donax</name>
    <name type="common">Giant reed</name>
    <name type="synonym">Donax arundinaceus</name>
    <dbReference type="NCBI Taxonomy" id="35708"/>
    <lineage>
        <taxon>Eukaryota</taxon>
        <taxon>Viridiplantae</taxon>
        <taxon>Streptophyta</taxon>
        <taxon>Embryophyta</taxon>
        <taxon>Tracheophyta</taxon>
        <taxon>Spermatophyta</taxon>
        <taxon>Magnoliopsida</taxon>
        <taxon>Liliopsida</taxon>
        <taxon>Poales</taxon>
        <taxon>Poaceae</taxon>
        <taxon>PACMAD clade</taxon>
        <taxon>Arundinoideae</taxon>
        <taxon>Arundineae</taxon>
        <taxon>Arundo</taxon>
    </lineage>
</organism>
<dbReference type="AlphaFoldDB" id="A0A0A9HDG9"/>
<evidence type="ECO:0000256" key="1">
    <source>
        <dbReference type="SAM" id="Phobius"/>
    </source>
</evidence>
<dbReference type="EMBL" id="GBRH01165000">
    <property type="protein sequence ID" value="JAE32896.1"/>
    <property type="molecule type" value="Transcribed_RNA"/>
</dbReference>
<reference evidence="2" key="2">
    <citation type="journal article" date="2015" name="Data Brief">
        <title>Shoot transcriptome of the giant reed, Arundo donax.</title>
        <authorList>
            <person name="Barrero R.A."/>
            <person name="Guerrero F.D."/>
            <person name="Moolhuijzen P."/>
            <person name="Goolsby J.A."/>
            <person name="Tidwell J."/>
            <person name="Bellgard S.E."/>
            <person name="Bellgard M.I."/>
        </authorList>
    </citation>
    <scope>NUCLEOTIDE SEQUENCE</scope>
    <source>
        <tissue evidence="2">Shoot tissue taken approximately 20 cm above the soil surface</tissue>
    </source>
</reference>
<keyword evidence="1" id="KW-0472">Membrane</keyword>
<keyword evidence="1" id="KW-1133">Transmembrane helix</keyword>
<keyword evidence="1" id="KW-0812">Transmembrane</keyword>
<name>A0A0A9HDG9_ARUDO</name>
<proteinExistence type="predicted"/>
<reference evidence="2" key="1">
    <citation type="submission" date="2014-09" db="EMBL/GenBank/DDBJ databases">
        <authorList>
            <person name="Magalhaes I.L.F."/>
            <person name="Oliveira U."/>
            <person name="Santos F.R."/>
            <person name="Vidigal T.H.D.A."/>
            <person name="Brescovit A.D."/>
            <person name="Santos A.J."/>
        </authorList>
    </citation>
    <scope>NUCLEOTIDE SEQUENCE</scope>
    <source>
        <tissue evidence="2">Shoot tissue taken approximately 20 cm above the soil surface</tissue>
    </source>
</reference>
<sequence>MDKISCRKNHRPKYVVKLLLIYCRIVHATSIIRWWLYILP</sequence>
<evidence type="ECO:0000313" key="2">
    <source>
        <dbReference type="EMBL" id="JAE32896.1"/>
    </source>
</evidence>
<accession>A0A0A9HDG9</accession>
<protein>
    <submittedName>
        <fullName evidence="2">Uncharacterized protein</fullName>
    </submittedName>
</protein>